<evidence type="ECO:0000313" key="3">
    <source>
        <dbReference type="Proteomes" id="UP001163726"/>
    </source>
</evidence>
<dbReference type="Proteomes" id="UP001163726">
    <property type="component" value="Chromosome"/>
</dbReference>
<gene>
    <name evidence="2" type="ORF">OLW01_00620</name>
</gene>
<keyword evidence="3" id="KW-1185">Reference proteome</keyword>
<proteinExistence type="predicted"/>
<name>A0ABY7APW8_9ALTE</name>
<sequence>MLKTIRTISLFAALLPAIVLAQANKTELINQIIEQSGMESSLDSLPAQFQAQALQQKPYAKDPQAVETVMQILTDNFDKHSIQQAMVATFDKNMSLSELQQVKTWLDSELGSEIATAEAQASNPAIMQEVQVFAASFQTNPPAQDRITAIQNFVQKSKLVESTLNMVEQIMRSTLTSIEQFNEHPNTDKVDQTVNKVKGMMEQMLWQQMILMSHYTYQDLSVAEINQYTDFLTSDTGKKYLNTSISGVTAAISQLMNKSMPQIKQAAQAHKQES</sequence>
<keyword evidence="1" id="KW-0732">Signal</keyword>
<protein>
    <recommendedName>
        <fullName evidence="4">DUF2059 domain-containing protein</fullName>
    </recommendedName>
</protein>
<evidence type="ECO:0008006" key="4">
    <source>
        <dbReference type="Google" id="ProtNLM"/>
    </source>
</evidence>
<feature type="chain" id="PRO_5046054780" description="DUF2059 domain-containing protein" evidence="1">
    <location>
        <begin position="22"/>
        <end position="274"/>
    </location>
</feature>
<feature type="signal peptide" evidence="1">
    <location>
        <begin position="1"/>
        <end position="21"/>
    </location>
</feature>
<organism evidence="2 3">
    <name type="scientific">Catenovulum adriaticum</name>
    <dbReference type="NCBI Taxonomy" id="2984846"/>
    <lineage>
        <taxon>Bacteria</taxon>
        <taxon>Pseudomonadati</taxon>
        <taxon>Pseudomonadota</taxon>
        <taxon>Gammaproteobacteria</taxon>
        <taxon>Alteromonadales</taxon>
        <taxon>Alteromonadaceae</taxon>
        <taxon>Catenovulum</taxon>
    </lineage>
</organism>
<dbReference type="RefSeq" id="WP_268074656.1">
    <property type="nucleotide sequence ID" value="NZ_CP109965.1"/>
</dbReference>
<evidence type="ECO:0000256" key="1">
    <source>
        <dbReference type="SAM" id="SignalP"/>
    </source>
</evidence>
<accession>A0ABY7APW8</accession>
<reference evidence="2" key="1">
    <citation type="submission" date="2022-10" db="EMBL/GenBank/DDBJ databases">
        <title>Catenovulum adriacola sp. nov. isolated in the Harbour of Susak.</title>
        <authorList>
            <person name="Schoch T."/>
            <person name="Reich S.J."/>
            <person name="Stoeferle S."/>
            <person name="Flaiz M."/>
            <person name="Kazda M."/>
            <person name="Riedel C.U."/>
            <person name="Duerre P."/>
        </authorList>
    </citation>
    <scope>NUCLEOTIDE SEQUENCE</scope>
    <source>
        <strain evidence="2">TS8</strain>
    </source>
</reference>
<dbReference type="EMBL" id="CP109965">
    <property type="protein sequence ID" value="WAJ70354.1"/>
    <property type="molecule type" value="Genomic_DNA"/>
</dbReference>
<evidence type="ECO:0000313" key="2">
    <source>
        <dbReference type="EMBL" id="WAJ70354.1"/>
    </source>
</evidence>